<proteinExistence type="predicted"/>
<name>A0AAV3Z0Q5_9GAST</name>
<evidence type="ECO:0000313" key="3">
    <source>
        <dbReference type="Proteomes" id="UP000735302"/>
    </source>
</evidence>
<accession>A0AAV3Z0Q5</accession>
<protein>
    <submittedName>
        <fullName evidence="2">Uncharacterized protein</fullName>
    </submittedName>
</protein>
<sequence length="108" mass="12279">MVRPPYLLCPIESSATETAQVVDVKQLTHQDLRLLFQSEQRSPRVFPRRRLFNFFLGYRLMDANIQNILCDGGGGFYSLGTRSDISTEHSQLNGAAQTHKNSEEFKTS</sequence>
<dbReference type="AlphaFoldDB" id="A0AAV3Z0Q5"/>
<dbReference type="Proteomes" id="UP000735302">
    <property type="component" value="Unassembled WGS sequence"/>
</dbReference>
<organism evidence="2 3">
    <name type="scientific">Plakobranchus ocellatus</name>
    <dbReference type="NCBI Taxonomy" id="259542"/>
    <lineage>
        <taxon>Eukaryota</taxon>
        <taxon>Metazoa</taxon>
        <taxon>Spiralia</taxon>
        <taxon>Lophotrochozoa</taxon>
        <taxon>Mollusca</taxon>
        <taxon>Gastropoda</taxon>
        <taxon>Heterobranchia</taxon>
        <taxon>Euthyneura</taxon>
        <taxon>Panpulmonata</taxon>
        <taxon>Sacoglossa</taxon>
        <taxon>Placobranchoidea</taxon>
        <taxon>Plakobranchidae</taxon>
        <taxon>Plakobranchus</taxon>
    </lineage>
</organism>
<dbReference type="EMBL" id="BLXT01001848">
    <property type="protein sequence ID" value="GFN88197.1"/>
    <property type="molecule type" value="Genomic_DNA"/>
</dbReference>
<feature type="compositionally biased region" description="Polar residues" evidence="1">
    <location>
        <begin position="88"/>
        <end position="99"/>
    </location>
</feature>
<comment type="caution">
    <text evidence="2">The sequence shown here is derived from an EMBL/GenBank/DDBJ whole genome shotgun (WGS) entry which is preliminary data.</text>
</comment>
<reference evidence="2 3" key="1">
    <citation type="journal article" date="2021" name="Elife">
        <title>Chloroplast acquisition without the gene transfer in kleptoplastic sea slugs, Plakobranchus ocellatus.</title>
        <authorList>
            <person name="Maeda T."/>
            <person name="Takahashi S."/>
            <person name="Yoshida T."/>
            <person name="Shimamura S."/>
            <person name="Takaki Y."/>
            <person name="Nagai Y."/>
            <person name="Toyoda A."/>
            <person name="Suzuki Y."/>
            <person name="Arimoto A."/>
            <person name="Ishii H."/>
            <person name="Satoh N."/>
            <person name="Nishiyama T."/>
            <person name="Hasebe M."/>
            <person name="Maruyama T."/>
            <person name="Minagawa J."/>
            <person name="Obokata J."/>
            <person name="Shigenobu S."/>
        </authorList>
    </citation>
    <scope>NUCLEOTIDE SEQUENCE [LARGE SCALE GENOMIC DNA]</scope>
</reference>
<gene>
    <name evidence="2" type="ORF">PoB_001470300</name>
</gene>
<feature type="region of interest" description="Disordered" evidence="1">
    <location>
        <begin position="88"/>
        <end position="108"/>
    </location>
</feature>
<evidence type="ECO:0000256" key="1">
    <source>
        <dbReference type="SAM" id="MobiDB-lite"/>
    </source>
</evidence>
<keyword evidence="3" id="KW-1185">Reference proteome</keyword>
<evidence type="ECO:0000313" key="2">
    <source>
        <dbReference type="EMBL" id="GFN88197.1"/>
    </source>
</evidence>